<comment type="caution">
    <text evidence="3">The sequence shown here is derived from an EMBL/GenBank/DDBJ whole genome shotgun (WGS) entry which is preliminary data.</text>
</comment>
<reference evidence="3 6" key="1">
    <citation type="submission" date="2017-10" db="EMBL/GenBank/DDBJ databases">
        <title>Draft genomes of the Enterococcus faecium isolated from human feces before and after Helicobacter pylori eradication therapy.</title>
        <authorList>
            <person name="Prianichniikov N.A."/>
            <person name="Glushchenko O.E."/>
            <person name="Malakhova M.V."/>
        </authorList>
    </citation>
    <scope>NUCLEOTIDE SEQUENCE [LARGE SCALE GENOMIC DNA]</scope>
    <source>
        <strain evidence="3 6">Hp_5-7</strain>
    </source>
</reference>
<feature type="transmembrane region" description="Helical" evidence="1">
    <location>
        <begin position="6"/>
        <end position="22"/>
    </location>
</feature>
<reference evidence="2" key="4">
    <citation type="submission" date="2023-03" db="EMBL/GenBank/DDBJ databases">
        <authorList>
            <person name="Shen W."/>
            <person name="Cai J."/>
        </authorList>
    </citation>
    <scope>NUCLEOTIDE SEQUENCE</scope>
    <source>
        <strain evidence="2">B1010-2</strain>
    </source>
</reference>
<keyword evidence="1" id="KW-0472">Membrane</keyword>
<dbReference type="EMBL" id="QHGU01000010">
    <property type="protein sequence ID" value="PZM56597.1"/>
    <property type="molecule type" value="Genomic_DNA"/>
</dbReference>
<evidence type="ECO:0000313" key="7">
    <source>
        <dbReference type="Proteomes" id="UP000249070"/>
    </source>
</evidence>
<accession>A0A1A7TZP9</accession>
<dbReference type="EMBL" id="JARPTX010000016">
    <property type="protein sequence ID" value="MDT2369785.1"/>
    <property type="molecule type" value="Genomic_DNA"/>
</dbReference>
<dbReference type="Proteomes" id="UP000249070">
    <property type="component" value="Unassembled WGS sequence"/>
</dbReference>
<evidence type="ECO:0000313" key="4">
    <source>
        <dbReference type="EMBL" id="PZM56597.1"/>
    </source>
</evidence>
<dbReference type="GeneID" id="66454535"/>
<dbReference type="Proteomes" id="UP000289562">
    <property type="component" value="Unassembled WGS sequence"/>
</dbReference>
<sequence>MRFFTTFTIIMIAVLFIFLDIAKRNTAFLLYRVLLRAGLITFISIVGFFLFTVIVFIWRTPAPPLPEITYGEFPFRLEYELNEELHVIEDTLIVEFDGFGMNEGIGRYRRWTSRLASGEDLVLLLEVSDNKQIFYFPGPANYYMGDRLNGYNHTFPSASFIERERGITRRDILHDKELLEQFGPLDQNTINEEELLNQYNIRLVNWEISEPIVNNFGD</sequence>
<evidence type="ECO:0000313" key="5">
    <source>
        <dbReference type="EMBL" id="RXU89153.1"/>
    </source>
</evidence>
<evidence type="ECO:0000313" key="8">
    <source>
        <dbReference type="Proteomes" id="UP000289562"/>
    </source>
</evidence>
<evidence type="ECO:0000313" key="3">
    <source>
        <dbReference type="EMBL" id="PHL21461.1"/>
    </source>
</evidence>
<gene>
    <name evidence="3" type="ORF">CQR37_08390</name>
    <name evidence="5" type="ORF">CYQ77_06530</name>
    <name evidence="4" type="ORF">DKP91_03265</name>
    <name evidence="2" type="ORF">P6Z85_06375</name>
</gene>
<evidence type="ECO:0000313" key="6">
    <source>
        <dbReference type="Proteomes" id="UP000224303"/>
    </source>
</evidence>
<evidence type="ECO:0000256" key="1">
    <source>
        <dbReference type="SAM" id="Phobius"/>
    </source>
</evidence>
<dbReference type="Proteomes" id="UP000224303">
    <property type="component" value="Unassembled WGS sequence"/>
</dbReference>
<keyword evidence="1" id="KW-1133">Transmembrane helix</keyword>
<dbReference type="Proteomes" id="UP001260956">
    <property type="component" value="Unassembled WGS sequence"/>
</dbReference>
<feature type="transmembrane region" description="Helical" evidence="1">
    <location>
        <begin position="34"/>
        <end position="58"/>
    </location>
</feature>
<keyword evidence="1" id="KW-0812">Transmembrane</keyword>
<proteinExistence type="predicted"/>
<dbReference type="RefSeq" id="WP_002299629.1">
    <property type="nucleotide sequence ID" value="NZ_AP022341.1"/>
</dbReference>
<organism evidence="3 6">
    <name type="scientific">Enterococcus faecium</name>
    <name type="common">Streptococcus faecium</name>
    <dbReference type="NCBI Taxonomy" id="1352"/>
    <lineage>
        <taxon>Bacteria</taxon>
        <taxon>Bacillati</taxon>
        <taxon>Bacillota</taxon>
        <taxon>Bacilli</taxon>
        <taxon>Lactobacillales</taxon>
        <taxon>Enterococcaceae</taxon>
        <taxon>Enterococcus</taxon>
    </lineage>
</organism>
<reference evidence="5 8" key="2">
    <citation type="submission" date="2017-12" db="EMBL/GenBank/DDBJ databases">
        <title>A pool of 800 enterococci isolated from chicken carcass rinse samples from New Zealand.</title>
        <authorList>
            <person name="Zhang J."/>
            <person name="Rogers L."/>
            <person name="Midwinter A."/>
            <person name="French N."/>
        </authorList>
    </citation>
    <scope>NUCLEOTIDE SEQUENCE [LARGE SCALE GENOMIC DNA]</scope>
    <source>
        <strain evidence="5 8">EN697</strain>
    </source>
</reference>
<dbReference type="EMBL" id="PJVH01000016">
    <property type="protein sequence ID" value="RXU89153.1"/>
    <property type="molecule type" value="Genomic_DNA"/>
</dbReference>
<reference evidence="4 7" key="3">
    <citation type="submission" date="2018-05" db="EMBL/GenBank/DDBJ databases">
        <title>Vancomycin-resistant Enterococcus faecium strain from Chelyabinsk, Russia.</title>
        <authorList>
            <person name="Gostev V."/>
            <person name="Goncharov A."/>
            <person name="Kolodzhieva V."/>
            <person name="Suvorov A."/>
            <person name="Sidorenko S."/>
            <person name="Zueva L."/>
        </authorList>
    </citation>
    <scope>NUCLEOTIDE SEQUENCE [LARGE SCALE GENOMIC DNA]</scope>
    <source>
        <strain evidence="4 7">20</strain>
    </source>
</reference>
<evidence type="ECO:0000313" key="2">
    <source>
        <dbReference type="EMBL" id="MDT2369785.1"/>
    </source>
</evidence>
<dbReference type="AlphaFoldDB" id="A0A1A7TZP9"/>
<dbReference type="EMBL" id="PCGC01000016">
    <property type="protein sequence ID" value="PHL21461.1"/>
    <property type="molecule type" value="Genomic_DNA"/>
</dbReference>
<protein>
    <submittedName>
        <fullName evidence="3">Uncharacterized protein</fullName>
    </submittedName>
</protein>
<name>A0A1A7TZP9_ENTFC</name>